<evidence type="ECO:0000313" key="1">
    <source>
        <dbReference type="EMBL" id="ALG96779.1"/>
    </source>
</evidence>
<organism evidence="1 2">
    <name type="scientific">Acidianus bottle-shaped virus 2 strain ABV2</name>
    <dbReference type="NCBI Taxonomy" id="1732173"/>
    <lineage>
        <taxon>Viruses</taxon>
        <taxon>Viruses incertae sedis</taxon>
        <taxon>Ampullaviridae</taxon>
        <taxon>Bottigliavirus</taxon>
        <taxon>Bottigliavirus puteoliense</taxon>
        <taxon>Bottigliavirus ABV2</taxon>
    </lineage>
</organism>
<proteinExistence type="predicted"/>
<dbReference type="Proteomes" id="UP000202536">
    <property type="component" value="Segment"/>
</dbReference>
<evidence type="ECO:0000313" key="2">
    <source>
        <dbReference type="Proteomes" id="UP000202536"/>
    </source>
</evidence>
<dbReference type="GeneID" id="26637869"/>
<dbReference type="RefSeq" id="YP_009211301.1">
    <property type="nucleotide sequence ID" value="NC_028938.1"/>
</dbReference>
<sequence>MDYNNLDKFMNYLKENVKLVRVGVVFNALKHNGEFKSFLGIKKLRKSVIYNYSKKGIILGKGKLVIYDPDEVRKLADEFFKDLIR</sequence>
<accession>A0A0N9P6E0</accession>
<dbReference type="EMBL" id="KP282673">
    <property type="protein sequence ID" value="ALG96779.1"/>
    <property type="molecule type" value="Genomic_DNA"/>
</dbReference>
<dbReference type="KEGG" id="vg:26637869"/>
<protein>
    <submittedName>
        <fullName evidence="1">Uncharacterized protein</fullName>
    </submittedName>
</protein>
<dbReference type="OrthoDB" id="36118at10239"/>
<name>A0A0N9P6E0_9VIRU</name>
<keyword evidence="2" id="KW-1185">Reference proteome</keyword>
<reference evidence="1 2" key="1">
    <citation type="journal article" date="2015" name="Environ. Microbiol.">
        <title>Novel viral genomes identified from six metagenomes reveal wide distribution of archaeal viruses and high viral diversity in terrestrial hot springs.</title>
        <authorList>
            <person name="Gudbergsdottir S.R."/>
            <person name="Menzel P."/>
            <person name="Krogh A."/>
            <person name="Young M."/>
            <person name="Peng X."/>
        </authorList>
    </citation>
    <scope>NUCLEOTIDE SEQUENCE [LARGE SCALE GENOMIC DNA]</scope>
    <source>
        <strain evidence="1 2">ABV2</strain>
    </source>
</reference>